<keyword evidence="4" id="KW-1185">Reference proteome</keyword>
<dbReference type="SUPFAM" id="SSF52540">
    <property type="entry name" value="P-loop containing nucleoside triphosphate hydrolases"/>
    <property type="match status" value="1"/>
</dbReference>
<comment type="caution">
    <text evidence="3">The sequence shown here is derived from an EMBL/GenBank/DDBJ whole genome shotgun (WGS) entry which is preliminary data.</text>
</comment>
<dbReference type="PRINTS" id="PR00830">
    <property type="entry name" value="ENDOLAPTASE"/>
</dbReference>
<dbReference type="InterPro" id="IPR027417">
    <property type="entry name" value="P-loop_NTPase"/>
</dbReference>
<gene>
    <name evidence="3" type="ORF">HW270_07405</name>
</gene>
<dbReference type="Pfam" id="PF13541">
    <property type="entry name" value="ChlI"/>
    <property type="match status" value="1"/>
</dbReference>
<dbReference type="InterPro" id="IPR020568">
    <property type="entry name" value="Ribosomal_Su5_D2-typ_SF"/>
</dbReference>
<dbReference type="InterPro" id="IPR025158">
    <property type="entry name" value="Mg_chelat-rel_C"/>
</dbReference>
<dbReference type="Pfam" id="PF01078">
    <property type="entry name" value="Mg_chelatase"/>
    <property type="match status" value="1"/>
</dbReference>
<dbReference type="InterPro" id="IPR004482">
    <property type="entry name" value="Mg_chelat-rel"/>
</dbReference>
<organism evidence="3 4">
    <name type="scientific">Mogibacterium timidum</name>
    <dbReference type="NCBI Taxonomy" id="35519"/>
    <lineage>
        <taxon>Bacteria</taxon>
        <taxon>Bacillati</taxon>
        <taxon>Bacillota</taxon>
        <taxon>Clostridia</taxon>
        <taxon>Peptostreptococcales</taxon>
        <taxon>Anaerovoracaceae</taxon>
        <taxon>Mogibacterium</taxon>
    </lineage>
</organism>
<dbReference type="NCBIfam" id="TIGR00368">
    <property type="entry name" value="YifB family Mg chelatase-like AAA ATPase"/>
    <property type="match status" value="1"/>
</dbReference>
<dbReference type="Proteomes" id="UP000526307">
    <property type="component" value="Unassembled WGS sequence"/>
</dbReference>
<dbReference type="InterPro" id="IPR045006">
    <property type="entry name" value="CHLI-like"/>
</dbReference>
<dbReference type="SUPFAM" id="SSF54211">
    <property type="entry name" value="Ribosomal protein S5 domain 2-like"/>
    <property type="match status" value="1"/>
</dbReference>
<evidence type="ECO:0000259" key="1">
    <source>
        <dbReference type="Pfam" id="PF01078"/>
    </source>
</evidence>
<accession>A0A7Y8VSZ8</accession>
<dbReference type="GO" id="GO:0005524">
    <property type="term" value="F:ATP binding"/>
    <property type="evidence" value="ECO:0007669"/>
    <property type="project" value="InterPro"/>
</dbReference>
<sequence>MLSNIKSGVIIGIDGRVVNIETCIANGLPNFNIVGLASKSVVESRERIKASIIQSGYAFPHGHITVNLSPANLSKKGSHLDLPIAIGVLASQMVVNDIKAREYALIGELSLNGKVMPIDGVLPIVLSLKKAGIKRIVLPKQNTVEASMVGDVAIIGVESLEEAIASINNQITESNIQKSRLETDNLKWSSMPDYNEIRGQEYAKRALVIAAAGYHPMLMIGPPGCGKTMLAKRLPGILPELSKEQLLESTVVHSVAGKLNKGQRMLSHRPFRSPHHTVTRAALLGGGMQPVPGELSLSHNGVLFLDELCEFDTSLIESLRQPLEEHTITISRQGATYEFPCDALVVMSANPCPCGFLGSESKECTCTMAEIARYRRKLSGPMLDRIDIQLNMHEVTYSDLEAVNLQSAGNLSTVEMRGMVSSAKSFSMMNGRGDKCGNISDSRIRDACRLGRNEKVFLENAYNKLKLSPRSYIRTLKVARTIADIGQSESVTVDHLAEALRYRSSDFENGR</sequence>
<evidence type="ECO:0000259" key="2">
    <source>
        <dbReference type="Pfam" id="PF13335"/>
    </source>
</evidence>
<evidence type="ECO:0000313" key="4">
    <source>
        <dbReference type="Proteomes" id="UP000526307"/>
    </source>
</evidence>
<dbReference type="InterPro" id="IPR000523">
    <property type="entry name" value="Mg_chelatse_chII-like_cat_dom"/>
</dbReference>
<dbReference type="Gene3D" id="3.30.230.10">
    <property type="match status" value="1"/>
</dbReference>
<dbReference type="PANTHER" id="PTHR32039">
    <property type="entry name" value="MAGNESIUM-CHELATASE SUBUNIT CHLI"/>
    <property type="match status" value="1"/>
</dbReference>
<reference evidence="3 4" key="1">
    <citation type="submission" date="2020-06" db="EMBL/GenBank/DDBJ databases">
        <title>Mogibacterium timidum strain W9173 genomic sequence.</title>
        <authorList>
            <person name="Wade W.G."/>
            <person name="Johnston C.D."/>
            <person name="Chen T."/>
            <person name="Dewhirst F.E."/>
        </authorList>
    </citation>
    <scope>NUCLEOTIDE SEQUENCE [LARGE SCALE GENOMIC DNA]</scope>
    <source>
        <strain evidence="3 4">W9173</strain>
    </source>
</reference>
<dbReference type="Pfam" id="PF13335">
    <property type="entry name" value="Mg_chelatase_C"/>
    <property type="match status" value="1"/>
</dbReference>
<evidence type="ECO:0000313" key="3">
    <source>
        <dbReference type="EMBL" id="NWO23892.1"/>
    </source>
</evidence>
<dbReference type="Gene3D" id="3.40.50.300">
    <property type="entry name" value="P-loop containing nucleotide triphosphate hydrolases"/>
    <property type="match status" value="1"/>
</dbReference>
<dbReference type="AlphaFoldDB" id="A0A7Y8VSZ8"/>
<dbReference type="PANTHER" id="PTHR32039:SF7">
    <property type="entry name" value="COMPETENCE PROTEIN COMM"/>
    <property type="match status" value="1"/>
</dbReference>
<dbReference type="InterPro" id="IPR014721">
    <property type="entry name" value="Ribsml_uS5_D2-typ_fold_subgr"/>
</dbReference>
<dbReference type="RefSeq" id="WP_178978755.1">
    <property type="nucleotide sequence ID" value="NZ_JABXYR010000002.1"/>
</dbReference>
<protein>
    <submittedName>
        <fullName evidence="3">YifB family Mg chelatase-like AAA ATPase</fullName>
    </submittedName>
</protein>
<name>A0A7Y8VSZ8_9FIRM</name>
<dbReference type="EMBL" id="JABXYR010000002">
    <property type="protein sequence ID" value="NWO23892.1"/>
    <property type="molecule type" value="Genomic_DNA"/>
</dbReference>
<feature type="domain" description="Magnesium chelatase ChlI-like catalytic" evidence="1">
    <location>
        <begin position="193"/>
        <end position="399"/>
    </location>
</feature>
<feature type="domain" description="Mg chelatase-related protein C-terminal" evidence="2">
    <location>
        <begin position="412"/>
        <end position="503"/>
    </location>
</feature>
<proteinExistence type="predicted"/>